<keyword evidence="1" id="KW-0472">Membrane</keyword>
<dbReference type="STRING" id="237069.SAMN05216498_2655"/>
<dbReference type="Gene3D" id="3.10.450.40">
    <property type="match status" value="2"/>
</dbReference>
<name>A0A1H0CSB6_9BACI</name>
<feature type="transmembrane region" description="Helical" evidence="1">
    <location>
        <begin position="12"/>
        <end position="37"/>
    </location>
</feature>
<dbReference type="AlphaFoldDB" id="A0A1H0CSB6"/>
<keyword evidence="1" id="KW-0812">Transmembrane</keyword>
<evidence type="ECO:0000256" key="1">
    <source>
        <dbReference type="SAM" id="Phobius"/>
    </source>
</evidence>
<keyword evidence="4" id="KW-1185">Reference proteome</keyword>
<dbReference type="OrthoDB" id="2381181at2"/>
<evidence type="ECO:0000313" key="3">
    <source>
        <dbReference type="EMBL" id="SDN60799.1"/>
    </source>
</evidence>
<dbReference type="InterPro" id="IPR046350">
    <property type="entry name" value="Cystatin_sf"/>
</dbReference>
<evidence type="ECO:0000259" key="2">
    <source>
        <dbReference type="Pfam" id="PF17881"/>
    </source>
</evidence>
<reference evidence="3 4" key="1">
    <citation type="submission" date="2016-10" db="EMBL/GenBank/DDBJ databases">
        <authorList>
            <person name="de Groot N.N."/>
        </authorList>
    </citation>
    <scope>NUCLEOTIDE SEQUENCE [LARGE SCALE GENOMIC DNA]</scope>
    <source>
        <strain evidence="3 4">CGMCC 1.3442</strain>
    </source>
</reference>
<dbReference type="InterPro" id="IPR041401">
    <property type="entry name" value="TseB-like_dom"/>
</dbReference>
<dbReference type="RefSeq" id="WP_093857064.1">
    <property type="nucleotide sequence ID" value="NZ_BJVZ01000002.1"/>
</dbReference>
<sequence length="170" mass="19593">MQFLQISGRKLLLSSLTILTIVILCLLILLIFIYTGIRQDQNDAKSYAVELAINESPLTQEESVGEFTGEQAYMVVTGKNEDDERIHVFVPENAEESPQWVSSSEGISKEEMRQKWSQDCGNCHLNSMNLGILNNRYVWEIIYEKNNRLYFQTFRFSNGELYDSISFSQS</sequence>
<dbReference type="EMBL" id="FNIG01000006">
    <property type="protein sequence ID" value="SDN60799.1"/>
    <property type="molecule type" value="Genomic_DNA"/>
</dbReference>
<evidence type="ECO:0000313" key="4">
    <source>
        <dbReference type="Proteomes" id="UP000199334"/>
    </source>
</evidence>
<dbReference type="Proteomes" id="UP000199334">
    <property type="component" value="Unassembled WGS sequence"/>
</dbReference>
<gene>
    <name evidence="3" type="ORF">SAMN05216498_2655</name>
</gene>
<keyword evidence="1" id="KW-1133">Transmembrane helix</keyword>
<accession>A0A1H0CSB6</accession>
<dbReference type="SUPFAM" id="SSF54403">
    <property type="entry name" value="Cystatin/monellin"/>
    <property type="match status" value="2"/>
</dbReference>
<protein>
    <submittedName>
        <fullName evidence="3">Uncharacterized protein YpmB</fullName>
    </submittedName>
</protein>
<dbReference type="Pfam" id="PF17881">
    <property type="entry name" value="TseB"/>
    <property type="match status" value="1"/>
</dbReference>
<organism evidence="3 4">
    <name type="scientific">Tenuibacillus multivorans</name>
    <dbReference type="NCBI Taxonomy" id="237069"/>
    <lineage>
        <taxon>Bacteria</taxon>
        <taxon>Bacillati</taxon>
        <taxon>Bacillota</taxon>
        <taxon>Bacilli</taxon>
        <taxon>Bacillales</taxon>
        <taxon>Bacillaceae</taxon>
        <taxon>Tenuibacillus</taxon>
    </lineage>
</organism>
<feature type="domain" description="Cell wall elongation regulator TseB-like" evidence="2">
    <location>
        <begin position="48"/>
        <end position="91"/>
    </location>
</feature>
<proteinExistence type="predicted"/>